<feature type="transmembrane region" description="Helical" evidence="1">
    <location>
        <begin position="90"/>
        <end position="112"/>
    </location>
</feature>
<feature type="transmembrane region" description="Helical" evidence="1">
    <location>
        <begin position="26"/>
        <end position="45"/>
    </location>
</feature>
<accession>A0A6A7A429</accession>
<evidence type="ECO:0000313" key="2">
    <source>
        <dbReference type="EMBL" id="KAF2828051.1"/>
    </source>
</evidence>
<keyword evidence="1" id="KW-0472">Membrane</keyword>
<evidence type="ECO:0000313" key="3">
    <source>
        <dbReference type="Proteomes" id="UP000799424"/>
    </source>
</evidence>
<keyword evidence="1" id="KW-0812">Transmembrane</keyword>
<evidence type="ECO:0000256" key="1">
    <source>
        <dbReference type="SAM" id="Phobius"/>
    </source>
</evidence>
<feature type="transmembrane region" description="Helical" evidence="1">
    <location>
        <begin position="57"/>
        <end position="78"/>
    </location>
</feature>
<keyword evidence="3" id="KW-1185">Reference proteome</keyword>
<name>A0A6A7A429_9PLEO</name>
<proteinExistence type="predicted"/>
<protein>
    <submittedName>
        <fullName evidence="2">Uncharacterized protein</fullName>
    </submittedName>
</protein>
<sequence>MDSTTRFQPPHARYPHNYGSRDYNRFKFWIGIGVIWNYAALVHAVRYRLSEKNWHSVILSLFFIPFCMTVLFLALRFWHTDLARAKLSKVARIVASCSIVDAWAGMSTFAYWKAEGVWMIAFWCFVLVPAVLYFFSRQIGGGIGIR</sequence>
<keyword evidence="1" id="KW-1133">Transmembrane helix</keyword>
<reference evidence="2" key="1">
    <citation type="journal article" date="2020" name="Stud. Mycol.">
        <title>101 Dothideomycetes genomes: a test case for predicting lifestyles and emergence of pathogens.</title>
        <authorList>
            <person name="Haridas S."/>
            <person name="Albert R."/>
            <person name="Binder M."/>
            <person name="Bloem J."/>
            <person name="Labutti K."/>
            <person name="Salamov A."/>
            <person name="Andreopoulos B."/>
            <person name="Baker S."/>
            <person name="Barry K."/>
            <person name="Bills G."/>
            <person name="Bluhm B."/>
            <person name="Cannon C."/>
            <person name="Castanera R."/>
            <person name="Culley D."/>
            <person name="Daum C."/>
            <person name="Ezra D."/>
            <person name="Gonzalez J."/>
            <person name="Henrissat B."/>
            <person name="Kuo A."/>
            <person name="Liang C."/>
            <person name="Lipzen A."/>
            <person name="Lutzoni F."/>
            <person name="Magnuson J."/>
            <person name="Mondo S."/>
            <person name="Nolan M."/>
            <person name="Ohm R."/>
            <person name="Pangilinan J."/>
            <person name="Park H.-J."/>
            <person name="Ramirez L."/>
            <person name="Alfaro M."/>
            <person name="Sun H."/>
            <person name="Tritt A."/>
            <person name="Yoshinaga Y."/>
            <person name="Zwiers L.-H."/>
            <person name="Turgeon B."/>
            <person name="Goodwin S."/>
            <person name="Spatafora J."/>
            <person name="Crous P."/>
            <person name="Grigoriev I."/>
        </authorList>
    </citation>
    <scope>NUCLEOTIDE SEQUENCE</scope>
    <source>
        <strain evidence="2">CBS 113818</strain>
    </source>
</reference>
<feature type="transmembrane region" description="Helical" evidence="1">
    <location>
        <begin position="118"/>
        <end position="136"/>
    </location>
</feature>
<dbReference type="Proteomes" id="UP000799424">
    <property type="component" value="Unassembled WGS sequence"/>
</dbReference>
<gene>
    <name evidence="2" type="ORF">CC86DRAFT_405073</name>
</gene>
<dbReference type="EMBL" id="MU006223">
    <property type="protein sequence ID" value="KAF2828051.1"/>
    <property type="molecule type" value="Genomic_DNA"/>
</dbReference>
<organism evidence="2 3">
    <name type="scientific">Ophiobolus disseminans</name>
    <dbReference type="NCBI Taxonomy" id="1469910"/>
    <lineage>
        <taxon>Eukaryota</taxon>
        <taxon>Fungi</taxon>
        <taxon>Dikarya</taxon>
        <taxon>Ascomycota</taxon>
        <taxon>Pezizomycotina</taxon>
        <taxon>Dothideomycetes</taxon>
        <taxon>Pleosporomycetidae</taxon>
        <taxon>Pleosporales</taxon>
        <taxon>Pleosporineae</taxon>
        <taxon>Phaeosphaeriaceae</taxon>
        <taxon>Ophiobolus</taxon>
    </lineage>
</organism>
<dbReference type="AlphaFoldDB" id="A0A6A7A429"/>